<sequence length="521" mass="59284">MQHQRLYCDLRTHLLPRTDGGVLMRQGFLQHGALAKAYRLRFQKRLYVTKSPSLLDAAIVSQKSGDLDKGGSSRIDSSKKEAERHQKNIQALYERSDYHAVIIITIAIMPCIPHRPATILPRDGTDYFALLKSLGRGKSDAATQPPPKPQPLVLKRLKDSYCEMYMPFKDDLSLREEYVNCNGQMRLGKILEDLDRLAGAIAYKHASDQSGNPAPVTIVTAAVDRIYLLSKLTMDRNYKISGMVTYTGYSSLEVFMSLEAVYNNTMDNEPEATEKVLSARFTMVARDNYTGKSAQVNPLMLENDEERRLFKISEKIKEYKKGNAQKALAKLPPSPEERILIHNMWIECNKFVEGPYNTSVPLPKDMAWLDETTMESVTLCFPQDRNIHNKIFGGYLMRLAHELAFANACVFTRGRPTYVSLDDFSFRSPVNIGSILKLTSQVVYSEPEGDKTFQISVKVDVIDNKDSSVHTTNTFYFTFHAPDNGSLKRIMPRTYSDMMKYLEGRRRREIGRHIKSIETTN</sequence>
<dbReference type="GO" id="GO:0005739">
    <property type="term" value="C:mitochondrion"/>
    <property type="evidence" value="ECO:0007669"/>
    <property type="project" value="TreeGrafter"/>
</dbReference>
<dbReference type="AlphaFoldDB" id="A0A9W8DX07"/>
<evidence type="ECO:0000256" key="3">
    <source>
        <dbReference type="ARBA" id="ARBA00022801"/>
    </source>
</evidence>
<evidence type="ECO:0000313" key="7">
    <source>
        <dbReference type="Proteomes" id="UP001150538"/>
    </source>
</evidence>
<comment type="similarity">
    <text evidence="1">Belongs to the acyl coenzyme A hydrolase family.</text>
</comment>
<dbReference type="PROSITE" id="PS51770">
    <property type="entry name" value="HOTDOG_ACOT"/>
    <property type="match status" value="2"/>
</dbReference>
<organism evidence="6 7">
    <name type="scientific">Mycoemilia scoparia</name>
    <dbReference type="NCBI Taxonomy" id="417184"/>
    <lineage>
        <taxon>Eukaryota</taxon>
        <taxon>Fungi</taxon>
        <taxon>Fungi incertae sedis</taxon>
        <taxon>Zoopagomycota</taxon>
        <taxon>Kickxellomycotina</taxon>
        <taxon>Kickxellomycetes</taxon>
        <taxon>Kickxellales</taxon>
        <taxon>Kickxellaceae</taxon>
        <taxon>Mycoemilia</taxon>
    </lineage>
</organism>
<evidence type="ECO:0000256" key="2">
    <source>
        <dbReference type="ARBA" id="ARBA00022737"/>
    </source>
</evidence>
<dbReference type="CDD" id="cd03442">
    <property type="entry name" value="BFIT_BACH"/>
    <property type="match status" value="2"/>
</dbReference>
<evidence type="ECO:0000256" key="1">
    <source>
        <dbReference type="ARBA" id="ARBA00010458"/>
    </source>
</evidence>
<name>A0A9W8DX07_9FUNG</name>
<reference evidence="6" key="1">
    <citation type="submission" date="2022-07" db="EMBL/GenBank/DDBJ databases">
        <title>Phylogenomic reconstructions and comparative analyses of Kickxellomycotina fungi.</title>
        <authorList>
            <person name="Reynolds N.K."/>
            <person name="Stajich J.E."/>
            <person name="Barry K."/>
            <person name="Grigoriev I.V."/>
            <person name="Crous P."/>
            <person name="Smith M.E."/>
        </authorList>
    </citation>
    <scope>NUCLEOTIDE SEQUENCE</scope>
    <source>
        <strain evidence="6">NBRC 100468</strain>
    </source>
</reference>
<dbReference type="Gene3D" id="3.10.129.10">
    <property type="entry name" value="Hotdog Thioesterase"/>
    <property type="match status" value="2"/>
</dbReference>
<keyword evidence="4" id="KW-0809">Transit peptide</keyword>
<dbReference type="GO" id="GO:0006637">
    <property type="term" value="P:acyl-CoA metabolic process"/>
    <property type="evidence" value="ECO:0007669"/>
    <property type="project" value="TreeGrafter"/>
</dbReference>
<comment type="caution">
    <text evidence="6">The sequence shown here is derived from an EMBL/GenBank/DDBJ whole genome shotgun (WGS) entry which is preliminary data.</text>
</comment>
<dbReference type="SUPFAM" id="SSF54637">
    <property type="entry name" value="Thioesterase/thiol ester dehydrase-isomerase"/>
    <property type="match status" value="2"/>
</dbReference>
<dbReference type="PANTHER" id="PTHR12655:SF0">
    <property type="entry name" value="ACYL-COENZYME A THIOESTERASE 9, MITOCHONDRIAL"/>
    <property type="match status" value="1"/>
</dbReference>
<evidence type="ECO:0000256" key="4">
    <source>
        <dbReference type="ARBA" id="ARBA00022946"/>
    </source>
</evidence>
<dbReference type="InterPro" id="IPR033120">
    <property type="entry name" value="HOTDOG_ACOT"/>
</dbReference>
<evidence type="ECO:0000313" key="6">
    <source>
        <dbReference type="EMBL" id="KAJ1921792.1"/>
    </source>
</evidence>
<protein>
    <recommendedName>
        <fullName evidence="5">HotDog ACOT-type domain-containing protein</fullName>
    </recommendedName>
</protein>
<feature type="domain" description="HotDog ACOT-type" evidence="5">
    <location>
        <begin position="164"/>
        <end position="289"/>
    </location>
</feature>
<evidence type="ECO:0000259" key="5">
    <source>
        <dbReference type="PROSITE" id="PS51770"/>
    </source>
</evidence>
<keyword evidence="7" id="KW-1185">Reference proteome</keyword>
<keyword evidence="3" id="KW-0378">Hydrolase</keyword>
<gene>
    <name evidence="6" type="ORF">H4219_000526</name>
</gene>
<dbReference type="EMBL" id="JANBPU010000003">
    <property type="protein sequence ID" value="KAJ1921792.1"/>
    <property type="molecule type" value="Genomic_DNA"/>
</dbReference>
<dbReference type="GO" id="GO:0047617">
    <property type="term" value="F:fatty acyl-CoA hydrolase activity"/>
    <property type="evidence" value="ECO:0007669"/>
    <property type="project" value="TreeGrafter"/>
</dbReference>
<dbReference type="PANTHER" id="PTHR12655">
    <property type="entry name" value="ACYL-COA THIOESTERASE"/>
    <property type="match status" value="1"/>
</dbReference>
<feature type="domain" description="HotDog ACOT-type" evidence="5">
    <location>
        <begin position="370"/>
        <end position="485"/>
    </location>
</feature>
<dbReference type="Proteomes" id="UP001150538">
    <property type="component" value="Unassembled WGS sequence"/>
</dbReference>
<proteinExistence type="inferred from homology"/>
<dbReference type="InterPro" id="IPR029069">
    <property type="entry name" value="HotDog_dom_sf"/>
</dbReference>
<dbReference type="OrthoDB" id="331699at2759"/>
<accession>A0A9W8DX07</accession>
<keyword evidence="2" id="KW-0677">Repeat</keyword>